<dbReference type="Gene3D" id="1.10.443.10">
    <property type="entry name" value="Intergrase catalytic core"/>
    <property type="match status" value="1"/>
</dbReference>
<evidence type="ECO:0000256" key="1">
    <source>
        <dbReference type="ARBA" id="ARBA00023172"/>
    </source>
</evidence>
<name>A0A3A5LXY1_9MICC</name>
<evidence type="ECO:0000313" key="3">
    <source>
        <dbReference type="EMBL" id="RJT76478.1"/>
    </source>
</evidence>
<dbReference type="OrthoDB" id="1822491at2"/>
<feature type="domain" description="Tyr recombinase" evidence="2">
    <location>
        <begin position="1"/>
        <end position="186"/>
    </location>
</feature>
<dbReference type="InterPro" id="IPR002104">
    <property type="entry name" value="Integrase_catalytic"/>
</dbReference>
<dbReference type="InterPro" id="IPR013762">
    <property type="entry name" value="Integrase-like_cat_sf"/>
</dbReference>
<dbReference type="Proteomes" id="UP000272560">
    <property type="component" value="Unassembled WGS sequence"/>
</dbReference>
<protein>
    <submittedName>
        <fullName evidence="3">Site-specific integrase</fullName>
    </submittedName>
</protein>
<gene>
    <name evidence="3" type="ORF">D6T63_16275</name>
</gene>
<dbReference type="PANTHER" id="PTHR30349">
    <property type="entry name" value="PHAGE INTEGRASE-RELATED"/>
    <property type="match status" value="1"/>
</dbReference>
<dbReference type="CDD" id="cd01189">
    <property type="entry name" value="INT_ICEBs1_C_like"/>
    <property type="match status" value="1"/>
</dbReference>
<dbReference type="PANTHER" id="PTHR30349:SF64">
    <property type="entry name" value="PROPHAGE INTEGRASE INTD-RELATED"/>
    <property type="match status" value="1"/>
</dbReference>
<organism evidence="3 4">
    <name type="scientific">Arthrobacter cheniae</name>
    <dbReference type="NCBI Taxonomy" id="1258888"/>
    <lineage>
        <taxon>Bacteria</taxon>
        <taxon>Bacillati</taxon>
        <taxon>Actinomycetota</taxon>
        <taxon>Actinomycetes</taxon>
        <taxon>Micrococcales</taxon>
        <taxon>Micrococcaceae</taxon>
        <taxon>Arthrobacter</taxon>
    </lineage>
</organism>
<evidence type="ECO:0000313" key="4">
    <source>
        <dbReference type="Proteomes" id="UP000272560"/>
    </source>
</evidence>
<sequence>MEWRLLQCHIEDYLPLFVFLAATGTRFGEAAALYARDFSVSSEGHTLIAITCAWTRDEQNRPVMGPPKTSKSKRAIHLETGIAQGFSQLLLESAQTGRHLFASASGGPIDHRRAWEVWNRAVKAARLSGLTKQPRIHDLRHLNASWLLQAGLDIYKLQIHLGHESITTTLDRYSHLLPEGTVERARFRRSRCRAWM</sequence>
<comment type="caution">
    <text evidence="3">The sequence shown here is derived from an EMBL/GenBank/DDBJ whole genome shotgun (WGS) entry which is preliminary data.</text>
</comment>
<dbReference type="SUPFAM" id="SSF56349">
    <property type="entry name" value="DNA breaking-rejoining enzymes"/>
    <property type="match status" value="1"/>
</dbReference>
<accession>A0A3A5LXY1</accession>
<dbReference type="AlphaFoldDB" id="A0A3A5LXY1"/>
<reference evidence="3 4" key="1">
    <citation type="submission" date="2018-09" db="EMBL/GenBank/DDBJ databases">
        <title>Novel species of Arthrobacter.</title>
        <authorList>
            <person name="Liu Q."/>
            <person name="Xin Y.-H."/>
        </authorList>
    </citation>
    <scope>NUCLEOTIDE SEQUENCE [LARGE SCALE GENOMIC DNA]</scope>
    <source>
        <strain evidence="3 4">Hz2</strain>
    </source>
</reference>
<dbReference type="InterPro" id="IPR011010">
    <property type="entry name" value="DNA_brk_join_enz"/>
</dbReference>
<dbReference type="InterPro" id="IPR050090">
    <property type="entry name" value="Tyrosine_recombinase_XerCD"/>
</dbReference>
<dbReference type="GO" id="GO:0006310">
    <property type="term" value="P:DNA recombination"/>
    <property type="evidence" value="ECO:0007669"/>
    <property type="project" value="UniProtKB-KW"/>
</dbReference>
<dbReference type="EMBL" id="QZVT01000011">
    <property type="protein sequence ID" value="RJT76478.1"/>
    <property type="molecule type" value="Genomic_DNA"/>
</dbReference>
<dbReference type="GO" id="GO:0003677">
    <property type="term" value="F:DNA binding"/>
    <property type="evidence" value="ECO:0007669"/>
    <property type="project" value="InterPro"/>
</dbReference>
<keyword evidence="4" id="KW-1185">Reference proteome</keyword>
<evidence type="ECO:0000259" key="2">
    <source>
        <dbReference type="PROSITE" id="PS51898"/>
    </source>
</evidence>
<dbReference type="PROSITE" id="PS51898">
    <property type="entry name" value="TYR_RECOMBINASE"/>
    <property type="match status" value="1"/>
</dbReference>
<keyword evidence="1" id="KW-0233">DNA recombination</keyword>
<dbReference type="GO" id="GO:0015074">
    <property type="term" value="P:DNA integration"/>
    <property type="evidence" value="ECO:0007669"/>
    <property type="project" value="InterPro"/>
</dbReference>
<dbReference type="RefSeq" id="WP_120150109.1">
    <property type="nucleotide sequence ID" value="NZ_QZVT01000011.1"/>
</dbReference>
<dbReference type="Pfam" id="PF00589">
    <property type="entry name" value="Phage_integrase"/>
    <property type="match status" value="1"/>
</dbReference>
<proteinExistence type="predicted"/>